<gene>
    <name evidence="2" type="ORF">APLA_LOCUS9926</name>
</gene>
<dbReference type="GO" id="GO:0005813">
    <property type="term" value="C:centrosome"/>
    <property type="evidence" value="ECO:0007669"/>
    <property type="project" value="InterPro"/>
</dbReference>
<evidence type="ECO:0000313" key="3">
    <source>
        <dbReference type="Proteomes" id="UP000494256"/>
    </source>
</evidence>
<reference evidence="2 3" key="1">
    <citation type="submission" date="2020-04" db="EMBL/GenBank/DDBJ databases">
        <authorList>
            <person name="Wallbank WR R."/>
            <person name="Pardo Diaz C."/>
            <person name="Kozak K."/>
            <person name="Martin S."/>
            <person name="Jiggins C."/>
            <person name="Moest M."/>
            <person name="Warren A I."/>
            <person name="Byers J.R.P. K."/>
            <person name="Montejo-Kovacevich G."/>
            <person name="Yen C E."/>
        </authorList>
    </citation>
    <scope>NUCLEOTIDE SEQUENCE [LARGE SCALE GENOMIC DNA]</scope>
</reference>
<name>A0A8S1ABY9_ARCPL</name>
<dbReference type="OrthoDB" id="6423999at2759"/>
<evidence type="ECO:0000259" key="1">
    <source>
        <dbReference type="Pfam" id="PF14726"/>
    </source>
</evidence>
<evidence type="ECO:0000313" key="2">
    <source>
        <dbReference type="EMBL" id="CAB3242329.1"/>
    </source>
</evidence>
<dbReference type="GO" id="GO:0005814">
    <property type="term" value="C:centriole"/>
    <property type="evidence" value="ECO:0007669"/>
    <property type="project" value="TreeGrafter"/>
</dbReference>
<proteinExistence type="predicted"/>
<organism evidence="2 3">
    <name type="scientific">Arctia plantaginis</name>
    <name type="common">Wood tiger moth</name>
    <name type="synonym">Phalaena plantaginis</name>
    <dbReference type="NCBI Taxonomy" id="874455"/>
    <lineage>
        <taxon>Eukaryota</taxon>
        <taxon>Metazoa</taxon>
        <taxon>Ecdysozoa</taxon>
        <taxon>Arthropoda</taxon>
        <taxon>Hexapoda</taxon>
        <taxon>Insecta</taxon>
        <taxon>Pterygota</taxon>
        <taxon>Neoptera</taxon>
        <taxon>Endopterygota</taxon>
        <taxon>Lepidoptera</taxon>
        <taxon>Glossata</taxon>
        <taxon>Ditrysia</taxon>
        <taxon>Noctuoidea</taxon>
        <taxon>Erebidae</taxon>
        <taxon>Arctiinae</taxon>
        <taxon>Arctia</taxon>
    </lineage>
</organism>
<sequence length="1387" mass="156385">MAKTEMLSLYIKKLSHPLKEIRERSLQLLTAKLKLGWELDDELSGTRELLEGLLAWFEVSQPSLQREVLQLLLTTIKTKAGSYITKEFGIPSILSNLNKVKHKIAVDALEVYNDVIETLQFMNTVVSDSNVAIPRLTLQDMTSSESEEASSCNYYNLGPNFKSSKETSISNDSDVHTRKNTNIEDSIRILLFPWVNLCQSDKKTLLLVEDALRLLKSTRRCCRFIRDVFLRDFPPEIFLNRPEIIKSLLTISDGSHSGRPGEALFVLLHITKALHMRILQLSSLDLIHEFTKVLDEYKEIDDGLNLELQEIAGDCNPGTPQEEDGLITLKQLPIPVFALDTLHVVLSILARSAILVDPVDITEWLDMKEVNTCLRIVESLVVLLLDCINPSFWNMDHNAKIYRDISHKSCMAMRLMGDLLLKYRKSYFEDPDRSHHRLASLRLMMSAEKLLHWALDSALPPTTLVNAMQLAQLDPAVELFYPELSKNIDVILENTRTVVNQEYRSKYRALKNLFASMDDAILFAKNKTSHYSKTIFTRIKNSLPVLELLQNENFLFDISDILLKKTKDMELTDGDWSEARNIALSLMAHNLIWVRTTFYKLLGDMVKSILVGDDNYQADNEKCLTLLCDVGILTEICCHGLSSAVKEVEESASDIMLYLLRGRLILSESYWWRLLASLLPVLPLLHVYAAHETQLGKAVCKSLERDIADCMGVSVVEVMTGLVRLLFVRCVAVQLDAAHTLCQMLDDERYLPPKESLRADILLSALRRIEPQDFNLDLSSSPTKTLQTGGLIQILDVLKQDIVLDDHGEFVGRKTMHPTLEPSLRRSTLQQLAVLMRQQDLHHTFIQSDGVRVIVATLRMSLMVDDYLAFPECAISCVSVLNSICFASRHELSKISDLSALLIRVILVFPANDSSVLMAAQILTIVSWAGFALQELDSSRHRIPALPLSVTQRTSLPFNVHSYWNTSPNAEHSAIEWLLTEEEWRTAIRVRWWCANSVTSKLLYTAPPAAPLVLKPTARDILSLKAACPLFNCTKALQSLQNATTHKQVIDAIHILDSYVYLVPFANVSRKEFSALPWHHTKRFLCSPPASSRDITLLYSLLQFVIAYMDNVPNSEGTMSWIKSCFIGNDANIISLLSRSELYPQQTVQETIEITQLHIHIVKVLIRCIVLLECEDYDSNRLESLLKILLACLDKIDLKDFHMLGYLNELMRCIRYALNSRHCKLSEDTLIQCLKLLTRTLTGCASGGGCKGQACRLDAMLSLLALLRQIGIEDLPVQRWSELFNSDVVSVVVKSANGSRAELRAAALHVIAALTYYVQMQPQLLQAIQESSLSEFAVQVFSQRGEANAVRSASASILLAVASRASSRSDVSIHNIINQHQKPGDID</sequence>
<dbReference type="EMBL" id="CADEBD010000312">
    <property type="protein sequence ID" value="CAB3242329.1"/>
    <property type="molecule type" value="Genomic_DNA"/>
</dbReference>
<dbReference type="PANTHER" id="PTHR31691">
    <property type="entry name" value="ROTATIN"/>
    <property type="match status" value="1"/>
</dbReference>
<protein>
    <recommendedName>
        <fullName evidence="1">Rotatin N-terminal domain-containing protein</fullName>
    </recommendedName>
</protein>
<accession>A0A8S1ABY9</accession>
<dbReference type="Proteomes" id="UP000494256">
    <property type="component" value="Unassembled WGS sequence"/>
</dbReference>
<feature type="domain" description="Rotatin N-terminal" evidence="1">
    <location>
        <begin position="20"/>
        <end position="105"/>
    </location>
</feature>
<dbReference type="InterPro" id="IPR029249">
    <property type="entry name" value="Rotatin_N"/>
</dbReference>
<dbReference type="PANTHER" id="PTHR31691:SF1">
    <property type="entry name" value="ROTATIN"/>
    <property type="match status" value="1"/>
</dbReference>
<dbReference type="InterPro" id="IPR030791">
    <property type="entry name" value="Rotatin"/>
</dbReference>
<dbReference type="GO" id="GO:0032053">
    <property type="term" value="P:ciliary basal body organization"/>
    <property type="evidence" value="ECO:0007669"/>
    <property type="project" value="TreeGrafter"/>
</dbReference>
<dbReference type="GO" id="GO:0036064">
    <property type="term" value="C:ciliary basal body"/>
    <property type="evidence" value="ECO:0007669"/>
    <property type="project" value="InterPro"/>
</dbReference>
<dbReference type="GO" id="GO:0007099">
    <property type="term" value="P:centriole replication"/>
    <property type="evidence" value="ECO:0007669"/>
    <property type="project" value="TreeGrafter"/>
</dbReference>
<comment type="caution">
    <text evidence="2">The sequence shown here is derived from an EMBL/GenBank/DDBJ whole genome shotgun (WGS) entry which is preliminary data.</text>
</comment>
<dbReference type="GO" id="GO:0010457">
    <property type="term" value="P:centriole-centriole cohesion"/>
    <property type="evidence" value="ECO:0007669"/>
    <property type="project" value="TreeGrafter"/>
</dbReference>
<dbReference type="Pfam" id="PF14726">
    <property type="entry name" value="RTTN_N"/>
    <property type="match status" value="1"/>
</dbReference>